<dbReference type="Proteomes" id="UP000287651">
    <property type="component" value="Unassembled WGS sequence"/>
</dbReference>
<sequence>MSGLKIGFWLGLMERFLILMVMRFMCTQLMGRRYVCKLQSIFQLILLSQENPCRQYCHCLCHCKL</sequence>
<reference evidence="1 2" key="1">
    <citation type="journal article" date="2014" name="Agronomy (Basel)">
        <title>A Draft Genome Sequence for Ensete ventricosum, the Drought-Tolerant Tree Against Hunger.</title>
        <authorList>
            <person name="Harrison J."/>
            <person name="Moore K.A."/>
            <person name="Paszkiewicz K."/>
            <person name="Jones T."/>
            <person name="Grant M."/>
            <person name="Ambacheew D."/>
            <person name="Muzemil S."/>
            <person name="Studholme D.J."/>
        </authorList>
    </citation>
    <scope>NUCLEOTIDE SEQUENCE [LARGE SCALE GENOMIC DNA]</scope>
</reference>
<dbReference type="EMBL" id="AMZH03016845">
    <property type="protein sequence ID" value="RRT43887.1"/>
    <property type="molecule type" value="Genomic_DNA"/>
</dbReference>
<gene>
    <name evidence="1" type="ORF">B296_00048162</name>
</gene>
<name>A0A426XWG6_ENSVE</name>
<organism evidence="1 2">
    <name type="scientific">Ensete ventricosum</name>
    <name type="common">Abyssinian banana</name>
    <name type="synonym">Musa ensete</name>
    <dbReference type="NCBI Taxonomy" id="4639"/>
    <lineage>
        <taxon>Eukaryota</taxon>
        <taxon>Viridiplantae</taxon>
        <taxon>Streptophyta</taxon>
        <taxon>Embryophyta</taxon>
        <taxon>Tracheophyta</taxon>
        <taxon>Spermatophyta</taxon>
        <taxon>Magnoliopsida</taxon>
        <taxon>Liliopsida</taxon>
        <taxon>Zingiberales</taxon>
        <taxon>Musaceae</taxon>
        <taxon>Ensete</taxon>
    </lineage>
</organism>
<accession>A0A426XWG6</accession>
<comment type="caution">
    <text evidence="1">The sequence shown here is derived from an EMBL/GenBank/DDBJ whole genome shotgun (WGS) entry which is preliminary data.</text>
</comment>
<evidence type="ECO:0000313" key="2">
    <source>
        <dbReference type="Proteomes" id="UP000287651"/>
    </source>
</evidence>
<evidence type="ECO:0000313" key="1">
    <source>
        <dbReference type="EMBL" id="RRT43887.1"/>
    </source>
</evidence>
<proteinExistence type="predicted"/>
<dbReference type="AlphaFoldDB" id="A0A426XWG6"/>
<protein>
    <submittedName>
        <fullName evidence="1">Uncharacterized protein</fullName>
    </submittedName>
</protein>